<dbReference type="PANTHER" id="PTHR43827">
    <property type="entry name" value="2,5-DIKETO-D-GLUCONIC ACID REDUCTASE"/>
    <property type="match status" value="1"/>
</dbReference>
<evidence type="ECO:0000313" key="7">
    <source>
        <dbReference type="EMBL" id="TGB09589.1"/>
    </source>
</evidence>
<keyword evidence="3" id="KW-0560">Oxidoreductase</keyword>
<dbReference type="Gene3D" id="3.20.20.100">
    <property type="entry name" value="NADP-dependent oxidoreductase domain"/>
    <property type="match status" value="1"/>
</dbReference>
<gene>
    <name evidence="7" type="ORF">E5F87_09920</name>
</gene>
<name>A0AAX2SSH3_LIMRT</name>
<dbReference type="GeneID" id="77190219"/>
<evidence type="ECO:0000256" key="5">
    <source>
        <dbReference type="PIRSR" id="PIRSR000097-3"/>
    </source>
</evidence>
<reference evidence="7" key="1">
    <citation type="journal article" date="2019" name="Cell Metab.">
        <title>Nutrient sensing in CD11c cells alters the gut microbiome to regulate food intake and body mass.</title>
        <authorList>
            <person name="Chagwedera N.D."/>
            <person name="Ang Q.Y."/>
            <person name="Bisanz J.E."/>
            <person name="Leong Y.A."/>
            <person name="Ganeshan K."/>
            <person name="Cai J."/>
            <person name="Patterson A.D."/>
            <person name="Turnbaugh P.J."/>
            <person name="Chawla A."/>
        </authorList>
    </citation>
    <scope>NUCLEOTIDE SEQUENCE</scope>
    <source>
        <strain evidence="7">I8-5</strain>
    </source>
</reference>
<reference evidence="7" key="2">
    <citation type="submission" date="2019-04" db="EMBL/GenBank/DDBJ databases">
        <authorList>
            <person name="Bisanz J.E."/>
            <person name="Chagwedera N.D."/>
            <person name="Chawla A."/>
            <person name="Turnbaugh P.J."/>
        </authorList>
    </citation>
    <scope>NUCLEOTIDE SEQUENCE</scope>
    <source>
        <strain evidence="7">I8-5</strain>
    </source>
</reference>
<evidence type="ECO:0000259" key="6">
    <source>
        <dbReference type="Pfam" id="PF00248"/>
    </source>
</evidence>
<accession>A0AAX2SSH3</accession>
<evidence type="ECO:0000256" key="1">
    <source>
        <dbReference type="ARBA" id="ARBA00007905"/>
    </source>
</evidence>
<dbReference type="Pfam" id="PF00248">
    <property type="entry name" value="Aldo_ket_red"/>
    <property type="match status" value="1"/>
</dbReference>
<feature type="domain" description="NADP-dependent oxidoreductase" evidence="6">
    <location>
        <begin position="22"/>
        <end position="254"/>
    </location>
</feature>
<organism evidence="7 8">
    <name type="scientific">Limosilactobacillus reuteri</name>
    <name type="common">Lactobacillus reuteri</name>
    <dbReference type="NCBI Taxonomy" id="1598"/>
    <lineage>
        <taxon>Bacteria</taxon>
        <taxon>Bacillati</taxon>
        <taxon>Bacillota</taxon>
        <taxon>Bacilli</taxon>
        <taxon>Lactobacillales</taxon>
        <taxon>Lactobacillaceae</taxon>
        <taxon>Limosilactobacillus</taxon>
    </lineage>
</organism>
<dbReference type="EMBL" id="SRKR01000022">
    <property type="protein sequence ID" value="TGB09589.1"/>
    <property type="molecule type" value="Genomic_DNA"/>
</dbReference>
<dbReference type="PRINTS" id="PR00069">
    <property type="entry name" value="ALDKETRDTASE"/>
</dbReference>
<sequence>MEYLNVSNELKVPVLGFCTYGISPSQTKQAVLNAIKIGYRGIDTAQFNRNEAPTGAAVKESGINRAELFVTSKVQTNGYLATKQGIDDSLERAGLDYFDLLLLHWPMTDTLGSYRALEEAYKAGKTRAIGLSNFNIQQTQEVINNFGTKPVVDEIETHLYLQQGKMHEFLTQNNIIHEAYGPFGENVAMMVSIPEVQQIAKNHHKTPAQVILRFLNQSKIMVNARSTSLEHMKDNFNIFDFQLTPAEMKQLQRLERHQPIIDWPPSMHVDE</sequence>
<comment type="similarity">
    <text evidence="1">Belongs to the aldo/keto reductase family.</text>
</comment>
<dbReference type="GO" id="GO:0016616">
    <property type="term" value="F:oxidoreductase activity, acting on the CH-OH group of donors, NAD or NADP as acceptor"/>
    <property type="evidence" value="ECO:0007669"/>
    <property type="project" value="UniProtKB-ARBA"/>
</dbReference>
<dbReference type="InterPro" id="IPR036812">
    <property type="entry name" value="NAD(P)_OxRdtase_dom_sf"/>
</dbReference>
<dbReference type="InterPro" id="IPR018170">
    <property type="entry name" value="Aldo/ket_reductase_CS"/>
</dbReference>
<dbReference type="PANTHER" id="PTHR43827:SF3">
    <property type="entry name" value="NADP-DEPENDENT OXIDOREDUCTASE DOMAIN-CONTAINING PROTEIN"/>
    <property type="match status" value="1"/>
</dbReference>
<evidence type="ECO:0000256" key="2">
    <source>
        <dbReference type="ARBA" id="ARBA00022857"/>
    </source>
</evidence>
<dbReference type="InterPro" id="IPR023210">
    <property type="entry name" value="NADP_OxRdtase_dom"/>
</dbReference>
<dbReference type="CDD" id="cd19071">
    <property type="entry name" value="AKR_AKR1-5-like"/>
    <property type="match status" value="1"/>
</dbReference>
<dbReference type="PROSITE" id="PS00062">
    <property type="entry name" value="ALDOKETO_REDUCTASE_2"/>
    <property type="match status" value="1"/>
</dbReference>
<dbReference type="InterPro" id="IPR020471">
    <property type="entry name" value="AKR"/>
</dbReference>
<dbReference type="SUPFAM" id="SSF51430">
    <property type="entry name" value="NAD(P)-linked oxidoreductase"/>
    <property type="match status" value="1"/>
</dbReference>
<feature type="binding site" evidence="4">
    <location>
        <position position="104"/>
    </location>
    <ligand>
        <name>substrate</name>
    </ligand>
</feature>
<proteinExistence type="inferred from homology"/>
<evidence type="ECO:0000256" key="4">
    <source>
        <dbReference type="PIRSR" id="PIRSR000097-2"/>
    </source>
</evidence>
<evidence type="ECO:0000313" key="8">
    <source>
        <dbReference type="Proteomes" id="UP000297521"/>
    </source>
</evidence>
<dbReference type="RefSeq" id="WP_122480789.1">
    <property type="nucleotide sequence ID" value="NZ_JASOXU010000012.1"/>
</dbReference>
<feature type="site" description="Lowers pKa of active site Tyr" evidence="5">
    <location>
        <position position="73"/>
    </location>
</feature>
<dbReference type="PIRSF" id="PIRSF000097">
    <property type="entry name" value="AKR"/>
    <property type="match status" value="1"/>
</dbReference>
<protein>
    <submittedName>
        <fullName evidence="7">Aldo/keto reductase</fullName>
    </submittedName>
</protein>
<dbReference type="AlphaFoldDB" id="A0AAX2SSH3"/>
<dbReference type="Proteomes" id="UP000297521">
    <property type="component" value="Unassembled WGS sequence"/>
</dbReference>
<comment type="caution">
    <text evidence="7">The sequence shown here is derived from an EMBL/GenBank/DDBJ whole genome shotgun (WGS) entry which is preliminary data.</text>
</comment>
<evidence type="ECO:0000256" key="3">
    <source>
        <dbReference type="ARBA" id="ARBA00023002"/>
    </source>
</evidence>
<keyword evidence="2" id="KW-0521">NADP</keyword>